<feature type="signal peptide" evidence="1">
    <location>
        <begin position="1"/>
        <end position="18"/>
    </location>
</feature>
<keyword evidence="3" id="KW-1185">Reference proteome</keyword>
<name>A0A8G0ZWN2_9RHOB</name>
<dbReference type="SUPFAM" id="SSF56925">
    <property type="entry name" value="OMPA-like"/>
    <property type="match status" value="1"/>
</dbReference>
<dbReference type="KEGG" id="nsm:JO391_08770"/>
<evidence type="ECO:0000256" key="1">
    <source>
        <dbReference type="SAM" id="SignalP"/>
    </source>
</evidence>
<sequence>MKLVTALLLGCLATPALAQDSGWDFRTTLYLWFPGMSATVDTPEGTVSSDLSPTDALSNLDMGFMGSVGAQNGNVILWGDLLYTDLGASEDTPHGMLWDQVRIEQKLTAVTGYALYDIAREPDVQFGLGAGFRYFNLSADTVLTGGSQPRVENSLSDSWWVPVLAAQFYKPIDDHWFVDGLIDWGMAGSDTETWQGYAGVGYRFNETWSTQIGYRYMNFSQTFEGRAIDTDLSGILAGVTISF</sequence>
<organism evidence="2 3">
    <name type="scientific">Neotabrizicola shimadae</name>
    <dbReference type="NCBI Taxonomy" id="2807096"/>
    <lineage>
        <taxon>Bacteria</taxon>
        <taxon>Pseudomonadati</taxon>
        <taxon>Pseudomonadota</taxon>
        <taxon>Alphaproteobacteria</taxon>
        <taxon>Rhodobacterales</taxon>
        <taxon>Paracoccaceae</taxon>
        <taxon>Neotabrizicola</taxon>
    </lineage>
</organism>
<protein>
    <submittedName>
        <fullName evidence="2">Outer membrane beta-barrel protein</fullName>
    </submittedName>
</protein>
<dbReference type="Proteomes" id="UP000826300">
    <property type="component" value="Chromosome"/>
</dbReference>
<dbReference type="InterPro" id="IPR011250">
    <property type="entry name" value="OMP/PagP_B-barrel"/>
</dbReference>
<proteinExistence type="predicted"/>
<accession>A0A8G0ZWN2</accession>
<dbReference type="EMBL" id="CP069370">
    <property type="protein sequence ID" value="QYZ71568.1"/>
    <property type="molecule type" value="Genomic_DNA"/>
</dbReference>
<dbReference type="Gene3D" id="2.40.160.20">
    <property type="match status" value="1"/>
</dbReference>
<dbReference type="AlphaFoldDB" id="A0A8G0ZWN2"/>
<keyword evidence="1" id="KW-0732">Signal</keyword>
<dbReference type="RefSeq" id="WP_220664167.1">
    <property type="nucleotide sequence ID" value="NZ_CP069370.1"/>
</dbReference>
<evidence type="ECO:0000313" key="2">
    <source>
        <dbReference type="EMBL" id="QYZ71568.1"/>
    </source>
</evidence>
<feature type="chain" id="PRO_5034392559" evidence="1">
    <location>
        <begin position="19"/>
        <end position="243"/>
    </location>
</feature>
<gene>
    <name evidence="2" type="ORF">JO391_08770</name>
</gene>
<evidence type="ECO:0000313" key="3">
    <source>
        <dbReference type="Proteomes" id="UP000826300"/>
    </source>
</evidence>
<reference evidence="2" key="1">
    <citation type="submission" date="2021-02" db="EMBL/GenBank/DDBJ databases">
        <title>Rhodobacter shimadae sp. nov., an aerobic anoxygenic phototrophic bacterium isolated from a hot spring.</title>
        <authorList>
            <person name="Muramatsu S."/>
            <person name="Haruta S."/>
            <person name="Hirose S."/>
            <person name="Hanada S."/>
        </authorList>
    </citation>
    <scope>NUCLEOTIDE SEQUENCE</scope>
    <source>
        <strain evidence="2">N10</strain>
    </source>
</reference>